<dbReference type="InterPro" id="IPR002495">
    <property type="entry name" value="Glyco_trans_8"/>
</dbReference>
<proteinExistence type="predicted"/>
<organism evidence="3 4">
    <name type="scientific">Kwoniella shivajii</name>
    <dbReference type="NCBI Taxonomy" id="564305"/>
    <lineage>
        <taxon>Eukaryota</taxon>
        <taxon>Fungi</taxon>
        <taxon>Dikarya</taxon>
        <taxon>Basidiomycota</taxon>
        <taxon>Agaricomycotina</taxon>
        <taxon>Tremellomycetes</taxon>
        <taxon>Tremellales</taxon>
        <taxon>Cryptococcaceae</taxon>
        <taxon>Kwoniella</taxon>
    </lineage>
</organism>
<dbReference type="Proteomes" id="UP001329825">
    <property type="component" value="Chromosome 3"/>
</dbReference>
<evidence type="ECO:0000256" key="2">
    <source>
        <dbReference type="SAM" id="Phobius"/>
    </source>
</evidence>
<feature type="compositionally biased region" description="Low complexity" evidence="1">
    <location>
        <begin position="1"/>
        <end position="21"/>
    </location>
</feature>
<evidence type="ECO:0000256" key="1">
    <source>
        <dbReference type="SAM" id="MobiDB-lite"/>
    </source>
</evidence>
<feature type="region of interest" description="Disordered" evidence="1">
    <location>
        <begin position="1"/>
        <end position="34"/>
    </location>
</feature>
<dbReference type="RefSeq" id="XP_062790537.1">
    <property type="nucleotide sequence ID" value="XM_062934486.1"/>
</dbReference>
<feature type="transmembrane region" description="Helical" evidence="2">
    <location>
        <begin position="44"/>
        <end position="64"/>
    </location>
</feature>
<keyword evidence="2" id="KW-0472">Membrane</keyword>
<sequence length="393" mass="45539">MGLQFSGPSSSFSTANPSSNGKLPPPAIQRLSSSSTPNKRKLRVILIQLFGVFFLLSWGLYPFLLNNEGLTTRLHLNPVVEALLPQSHDKALSSLHVNEKVHVGNDETEEEDSSKVKEAYVTFLSSIKDENYLLSTRLLMFQLLHDPLTVDKTHSRDIVIITTNEINQETEDMLQDEGAIIQKVDYLIDGFILPNQSQHEESQQQKSNNNHWKDQYTKLHIFNLTDYSKILYLDNDVFLLKSLEDIWDSENSEIPFGLGGIGERSKQNYVESDLRIEPSIYDNNAERDYLNAGFMLIRPDQELFENLTKTRGYKPFYMEQALINHYFDWEGDHPWTPLDTKFVSHYPKVSDMKEGYYSLHAKMWKDPVDGSVKAAWREGVQRMNDFWHWQRII</sequence>
<evidence type="ECO:0008006" key="5">
    <source>
        <dbReference type="Google" id="ProtNLM"/>
    </source>
</evidence>
<dbReference type="PANTHER" id="PTHR11183">
    <property type="entry name" value="GLYCOGENIN SUBFAMILY MEMBER"/>
    <property type="match status" value="1"/>
</dbReference>
<dbReference type="InterPro" id="IPR050587">
    <property type="entry name" value="GNT1/Glycosyltrans_8"/>
</dbReference>
<dbReference type="InterPro" id="IPR029044">
    <property type="entry name" value="Nucleotide-diphossugar_trans"/>
</dbReference>
<accession>A0ABZ1CVL4</accession>
<dbReference type="Pfam" id="PF01501">
    <property type="entry name" value="Glyco_transf_8"/>
    <property type="match status" value="1"/>
</dbReference>
<keyword evidence="2" id="KW-0812">Transmembrane</keyword>
<protein>
    <recommendedName>
        <fullName evidence="5">Glycosyltransferase family 8 protein</fullName>
    </recommendedName>
</protein>
<reference evidence="3 4" key="1">
    <citation type="submission" date="2024-01" db="EMBL/GenBank/DDBJ databases">
        <title>Comparative genomics of Cryptococcus and Kwoniella reveals pathogenesis evolution and contrasting modes of karyotype evolution via chromosome fusion or intercentromeric recombination.</title>
        <authorList>
            <person name="Coelho M.A."/>
            <person name="David-Palma M."/>
            <person name="Shea T."/>
            <person name="Bowers K."/>
            <person name="McGinley-Smith S."/>
            <person name="Mohammad A.W."/>
            <person name="Gnirke A."/>
            <person name="Yurkov A.M."/>
            <person name="Nowrousian M."/>
            <person name="Sun S."/>
            <person name="Cuomo C.A."/>
            <person name="Heitman J."/>
        </authorList>
    </citation>
    <scope>NUCLEOTIDE SEQUENCE [LARGE SCALE GENOMIC DNA]</scope>
    <source>
        <strain evidence="3">CBS 11374</strain>
    </source>
</reference>
<keyword evidence="2" id="KW-1133">Transmembrane helix</keyword>
<gene>
    <name evidence="3" type="ORF">IL334_002746</name>
</gene>
<dbReference type="Gene3D" id="3.90.550.10">
    <property type="entry name" value="Spore Coat Polysaccharide Biosynthesis Protein SpsA, Chain A"/>
    <property type="match status" value="1"/>
</dbReference>
<keyword evidence="4" id="KW-1185">Reference proteome</keyword>
<dbReference type="EMBL" id="CP141883">
    <property type="protein sequence ID" value="WRT65797.1"/>
    <property type="molecule type" value="Genomic_DNA"/>
</dbReference>
<dbReference type="GeneID" id="87954877"/>
<dbReference type="SUPFAM" id="SSF53448">
    <property type="entry name" value="Nucleotide-diphospho-sugar transferases"/>
    <property type="match status" value="1"/>
</dbReference>
<evidence type="ECO:0000313" key="4">
    <source>
        <dbReference type="Proteomes" id="UP001329825"/>
    </source>
</evidence>
<evidence type="ECO:0000313" key="3">
    <source>
        <dbReference type="EMBL" id="WRT65797.1"/>
    </source>
</evidence>
<name>A0ABZ1CVL4_9TREE</name>